<dbReference type="Proteomes" id="UP000278063">
    <property type="component" value="Unassembled WGS sequence"/>
</dbReference>
<organism evidence="6 9">
    <name type="scientific">Streptococcus mitis</name>
    <dbReference type="NCBI Taxonomy" id="28037"/>
    <lineage>
        <taxon>Bacteria</taxon>
        <taxon>Bacillati</taxon>
        <taxon>Bacillota</taxon>
        <taxon>Bacilli</taxon>
        <taxon>Lactobacillales</taxon>
        <taxon>Streptococcaceae</taxon>
        <taxon>Streptococcus</taxon>
        <taxon>Streptococcus mitis group</taxon>
    </lineage>
</organism>
<dbReference type="EC" id="3.1.-.-" evidence="6"/>
<dbReference type="CDD" id="cd21141">
    <property type="entry name" value="Cas6_III-like"/>
    <property type="match status" value="1"/>
</dbReference>
<dbReference type="GO" id="GO:0016788">
    <property type="term" value="F:hydrolase activity, acting on ester bonds"/>
    <property type="evidence" value="ECO:0007669"/>
    <property type="project" value="InterPro"/>
</dbReference>
<accession>A0A081PQC1</accession>
<feature type="domain" description="CRISPR-associated protein Cas6 C-terminal" evidence="5">
    <location>
        <begin position="120"/>
        <end position="234"/>
    </location>
</feature>
<dbReference type="InterPro" id="IPR010156">
    <property type="entry name" value="CRISPR-assoc_prot_Cas6"/>
</dbReference>
<evidence type="ECO:0000313" key="10">
    <source>
        <dbReference type="Proteomes" id="UP000278063"/>
    </source>
</evidence>
<evidence type="ECO:0000313" key="9">
    <source>
        <dbReference type="Proteomes" id="UP000028093"/>
    </source>
</evidence>
<gene>
    <name evidence="6" type="primary">cas6</name>
    <name evidence="8" type="ORF">D8849_05680</name>
    <name evidence="7" type="ORF">D8865_08525</name>
    <name evidence="6" type="ORF">SK1126_0797</name>
</gene>
<dbReference type="GO" id="GO:0051607">
    <property type="term" value="P:defense response to virus"/>
    <property type="evidence" value="ECO:0007669"/>
    <property type="project" value="UniProtKB-KW"/>
</dbReference>
<reference evidence="6 9" key="1">
    <citation type="submission" date="2014-05" db="EMBL/GenBank/DDBJ databases">
        <authorList>
            <person name="Daugherty S.C."/>
            <person name="Tallon L.J."/>
            <person name="Sadzewicz L."/>
            <person name="Kilian M."/>
            <person name="Tettelin H."/>
        </authorList>
    </citation>
    <scope>NUCLEOTIDE SEQUENCE [LARGE SCALE GENOMIC DNA]</scope>
    <source>
        <strain evidence="6 9">SK1126</strain>
    </source>
</reference>
<evidence type="ECO:0000313" key="11">
    <source>
        <dbReference type="Proteomes" id="UP000278653"/>
    </source>
</evidence>
<dbReference type="RefSeq" id="WP_033681615.1">
    <property type="nucleotide sequence ID" value="NZ_CP067992.1"/>
</dbReference>
<dbReference type="NCBIfam" id="TIGR01877">
    <property type="entry name" value="cas_cas6"/>
    <property type="match status" value="1"/>
</dbReference>
<keyword evidence="1" id="KW-0540">Nuclease</keyword>
<evidence type="ECO:0000256" key="1">
    <source>
        <dbReference type="ARBA" id="ARBA00022722"/>
    </source>
</evidence>
<dbReference type="Proteomes" id="UP000278653">
    <property type="component" value="Unassembled WGS sequence"/>
</dbReference>
<name>A0A081PQC1_STRMT</name>
<proteinExistence type="predicted"/>
<dbReference type="InterPro" id="IPR019267">
    <property type="entry name" value="CRISPR-assoc_Cas6_C"/>
</dbReference>
<protein>
    <submittedName>
        <fullName evidence="6">CRISPR-associated endoribonuclease Cas6</fullName>
        <ecNumber evidence="6">3.1.-.-</ecNumber>
    </submittedName>
</protein>
<dbReference type="Gene3D" id="3.30.70.1900">
    <property type="match status" value="1"/>
</dbReference>
<keyword evidence="3 6" id="KW-0378">Hydrolase</keyword>
<dbReference type="AlphaFoldDB" id="A0A081PQC1"/>
<evidence type="ECO:0000256" key="3">
    <source>
        <dbReference type="ARBA" id="ARBA00022801"/>
    </source>
</evidence>
<dbReference type="EMBL" id="JPFT01000005">
    <property type="protein sequence ID" value="KEQ32894.1"/>
    <property type="molecule type" value="Genomic_DNA"/>
</dbReference>
<dbReference type="EMBL" id="RJNH01000012">
    <property type="protein sequence ID" value="RSI59852.1"/>
    <property type="molecule type" value="Genomic_DNA"/>
</dbReference>
<evidence type="ECO:0000256" key="2">
    <source>
        <dbReference type="ARBA" id="ARBA00022759"/>
    </source>
</evidence>
<dbReference type="Pfam" id="PF10040">
    <property type="entry name" value="CRISPR_Cas6"/>
    <property type="match status" value="1"/>
</dbReference>
<evidence type="ECO:0000313" key="6">
    <source>
        <dbReference type="EMBL" id="KEQ32894.1"/>
    </source>
</evidence>
<dbReference type="Proteomes" id="UP000028093">
    <property type="component" value="Unassembled WGS sequence"/>
</dbReference>
<dbReference type="EMBL" id="RJNW01000003">
    <property type="protein sequence ID" value="RSI86775.1"/>
    <property type="molecule type" value="Genomic_DNA"/>
</dbReference>
<evidence type="ECO:0000259" key="5">
    <source>
        <dbReference type="Pfam" id="PF10040"/>
    </source>
</evidence>
<comment type="caution">
    <text evidence="6">The sequence shown here is derived from an EMBL/GenBank/DDBJ whole genome shotgun (WGS) entry which is preliminary data.</text>
</comment>
<reference evidence="10 11" key="2">
    <citation type="submission" date="2018-11" db="EMBL/GenBank/DDBJ databases">
        <title>Species Designations Belie Phenotypic and Genotypic Heterogeneity in Oral Streptococci.</title>
        <authorList>
            <person name="Velsko I."/>
        </authorList>
    </citation>
    <scope>NUCLEOTIDE SEQUENCE [LARGE SCALE GENOMIC DNA]</scope>
    <source>
        <strain evidence="7 11">BCC15</strain>
        <strain evidence="8 10">KLC01</strain>
    </source>
</reference>
<keyword evidence="4" id="KW-0051">Antiviral defense</keyword>
<sequence>MKRIELSFKRIDQSPSDLSTKFQGFLMEKLEPDYVTWLHEQETNPYSLKIIHQKDKTLWSLHLLTDEAVKQILPVLLELKKVELHDLPTLMVESVSMQDLSSEQLFEFFNENQDRSLYTIHFQTPTGFRSQGEYVLFPTMRLIFQSLMMKYARLVENRQEIEEETLDYLVKHSRVTSYRLESSYFKVHGKKIPGFRGKFTFKITGPNTLKAYANMLLKFGEYSGLGMKTSLGMGGLELEERKD</sequence>
<evidence type="ECO:0000313" key="7">
    <source>
        <dbReference type="EMBL" id="RSI59852.1"/>
    </source>
</evidence>
<keyword evidence="2" id="KW-0255">Endonuclease</keyword>
<dbReference type="GO" id="GO:0004519">
    <property type="term" value="F:endonuclease activity"/>
    <property type="evidence" value="ECO:0007669"/>
    <property type="project" value="UniProtKB-KW"/>
</dbReference>
<evidence type="ECO:0000313" key="8">
    <source>
        <dbReference type="EMBL" id="RSI86775.1"/>
    </source>
</evidence>
<dbReference type="PATRIC" id="fig|28037.99.peg.726"/>
<evidence type="ECO:0000256" key="4">
    <source>
        <dbReference type="ARBA" id="ARBA00023118"/>
    </source>
</evidence>